<organism evidence="4 5">
    <name type="scientific">Novosphingobium beihaiensis</name>
    <dbReference type="NCBI Taxonomy" id="2930389"/>
    <lineage>
        <taxon>Bacteria</taxon>
        <taxon>Pseudomonadati</taxon>
        <taxon>Pseudomonadota</taxon>
        <taxon>Alphaproteobacteria</taxon>
        <taxon>Sphingomonadales</taxon>
        <taxon>Sphingomonadaceae</taxon>
        <taxon>Novosphingobium</taxon>
    </lineage>
</organism>
<dbReference type="Proteomes" id="UP001202281">
    <property type="component" value="Unassembled WGS sequence"/>
</dbReference>
<gene>
    <name evidence="4" type="ORF">MTR66_20440</name>
</gene>
<accession>A0ABT0BWG9</accession>
<dbReference type="SUPFAM" id="SSF53955">
    <property type="entry name" value="Lysozyme-like"/>
    <property type="match status" value="1"/>
</dbReference>
<name>A0ABT0BWG9_9SPHN</name>
<keyword evidence="1 3" id="KW-0929">Antimicrobial</keyword>
<dbReference type="EC" id="3.2.1.17" evidence="3"/>
<keyword evidence="2 3" id="KW-0081">Bacteriolytic enzyme</keyword>
<dbReference type="InterPro" id="IPR023346">
    <property type="entry name" value="Lysozyme-like_dom_sf"/>
</dbReference>
<protein>
    <recommendedName>
        <fullName evidence="3">Lysozyme</fullName>
        <ecNumber evidence="3">3.2.1.17</ecNumber>
    </recommendedName>
</protein>
<keyword evidence="5" id="KW-1185">Reference proteome</keyword>
<keyword evidence="3" id="KW-0378">Hydrolase</keyword>
<dbReference type="RefSeq" id="WP_243924437.1">
    <property type="nucleotide sequence ID" value="NZ_JALHLG010000068.1"/>
</dbReference>
<dbReference type="Pfam" id="PF00959">
    <property type="entry name" value="Phage_lysozyme"/>
    <property type="match status" value="1"/>
</dbReference>
<proteinExistence type="inferred from homology"/>
<comment type="caution">
    <text evidence="4">The sequence shown here is derived from an EMBL/GenBank/DDBJ whole genome shotgun (WGS) entry which is preliminary data.</text>
</comment>
<evidence type="ECO:0000313" key="5">
    <source>
        <dbReference type="Proteomes" id="UP001202281"/>
    </source>
</evidence>
<evidence type="ECO:0000256" key="3">
    <source>
        <dbReference type="RuleBase" id="RU003788"/>
    </source>
</evidence>
<keyword evidence="3" id="KW-0326">Glycosidase</keyword>
<sequence length="185" mass="21226">MTELTARAVAYCLSEEAIVQEAYLDSENKWTWAGGVTDASGHYVERYRDNPQPLERCLEVTVWLMRQKYLPPVLRAFSGYALAEHQLAAALSFHWNTGAIGTTQWVRDVKAGRRTMARAFLENHYLNHGDLKARRLREAALFFERKWPGDIRVPVYPVRKPGYRPDFARGRRSDMTALIEKALAA</sequence>
<evidence type="ECO:0000313" key="4">
    <source>
        <dbReference type="EMBL" id="MCJ2189166.1"/>
    </source>
</evidence>
<dbReference type="EMBL" id="JALHLG010000068">
    <property type="protein sequence ID" value="MCJ2189166.1"/>
    <property type="molecule type" value="Genomic_DNA"/>
</dbReference>
<reference evidence="4 5" key="1">
    <citation type="submission" date="2022-04" db="EMBL/GenBank/DDBJ databases">
        <title>Identification of a novel bacterium isolated from mangrove sediments.</title>
        <authorList>
            <person name="Pan X."/>
        </authorList>
    </citation>
    <scope>NUCLEOTIDE SEQUENCE [LARGE SCALE GENOMIC DNA]</scope>
    <source>
        <strain evidence="4 5">B2638</strain>
    </source>
</reference>
<dbReference type="InterPro" id="IPR023347">
    <property type="entry name" value="Lysozyme_dom_sf"/>
</dbReference>
<evidence type="ECO:0000256" key="1">
    <source>
        <dbReference type="ARBA" id="ARBA00022529"/>
    </source>
</evidence>
<dbReference type="Gene3D" id="1.10.530.40">
    <property type="match status" value="1"/>
</dbReference>
<dbReference type="InterPro" id="IPR002196">
    <property type="entry name" value="Glyco_hydro_24"/>
</dbReference>
<evidence type="ECO:0000256" key="2">
    <source>
        <dbReference type="ARBA" id="ARBA00022638"/>
    </source>
</evidence>
<comment type="similarity">
    <text evidence="3">Belongs to the glycosyl hydrolase 24 family.</text>
</comment>
<comment type="catalytic activity">
    <reaction evidence="3">
        <text>Hydrolysis of (1-&gt;4)-beta-linkages between N-acetylmuramic acid and N-acetyl-D-glucosamine residues in a peptidoglycan and between N-acetyl-D-glucosamine residues in chitodextrins.</text>
        <dbReference type="EC" id="3.2.1.17"/>
    </reaction>
</comment>